<dbReference type="Gene3D" id="3.10.20.80">
    <property type="entry name" value="Translation initiation factor 3 (IF-3), N-terminal domain"/>
    <property type="match status" value="1"/>
</dbReference>
<feature type="domain" description="Translation initiation factor 3 C-terminal" evidence="5">
    <location>
        <begin position="83"/>
        <end position="166"/>
    </location>
</feature>
<keyword evidence="3" id="KW-0648">Protein biosynthesis</keyword>
<reference evidence="7 8" key="1">
    <citation type="submission" date="2017-09" db="EMBL/GenBank/DDBJ databases">
        <title>Depth-based differentiation of microbial function through sediment-hosted aquifers and enrichment of novel symbionts in the deep terrestrial subsurface.</title>
        <authorList>
            <person name="Probst A.J."/>
            <person name="Ladd B."/>
            <person name="Jarett J.K."/>
            <person name="Geller-Mcgrath D.E."/>
            <person name="Sieber C.M."/>
            <person name="Emerson J.B."/>
            <person name="Anantharaman K."/>
            <person name="Thomas B.C."/>
            <person name="Malmstrom R."/>
            <person name="Stieglmeier M."/>
            <person name="Klingl A."/>
            <person name="Woyke T."/>
            <person name="Ryan C.M."/>
            <person name="Banfield J.F."/>
        </authorList>
    </citation>
    <scope>NUCLEOTIDE SEQUENCE [LARGE SCALE GENOMIC DNA]</scope>
    <source>
        <strain evidence="7">CG23_combo_of_CG06-09_8_20_14_all_34_8</strain>
    </source>
</reference>
<dbReference type="GO" id="GO:0032790">
    <property type="term" value="P:ribosome disassembly"/>
    <property type="evidence" value="ECO:0007669"/>
    <property type="project" value="TreeGrafter"/>
</dbReference>
<evidence type="ECO:0000313" key="7">
    <source>
        <dbReference type="EMBL" id="PIP53546.1"/>
    </source>
</evidence>
<dbReference type="SUPFAM" id="SSF55200">
    <property type="entry name" value="Translation initiation factor IF3, C-terminal domain"/>
    <property type="match status" value="1"/>
</dbReference>
<evidence type="ECO:0000259" key="6">
    <source>
        <dbReference type="Pfam" id="PF05198"/>
    </source>
</evidence>
<comment type="similarity">
    <text evidence="1">Belongs to the IF-3 family.</text>
</comment>
<organism evidence="7 8">
    <name type="scientific">Candidatus Beckwithbacteria bacterium CG23_combo_of_CG06-09_8_20_14_all_34_8</name>
    <dbReference type="NCBI Taxonomy" id="1974497"/>
    <lineage>
        <taxon>Bacteria</taxon>
        <taxon>Candidatus Beckwithiibacteriota</taxon>
    </lineage>
</organism>
<dbReference type="PANTHER" id="PTHR10938">
    <property type="entry name" value="TRANSLATION INITIATION FACTOR IF-3"/>
    <property type="match status" value="1"/>
</dbReference>
<dbReference type="SUPFAM" id="SSF54364">
    <property type="entry name" value="Translation initiation factor IF3, N-terminal domain"/>
    <property type="match status" value="1"/>
</dbReference>
<evidence type="ECO:0000256" key="4">
    <source>
        <dbReference type="NCBIfam" id="TIGR00168"/>
    </source>
</evidence>
<evidence type="ECO:0000256" key="3">
    <source>
        <dbReference type="ARBA" id="ARBA00022917"/>
    </source>
</evidence>
<dbReference type="Proteomes" id="UP000229459">
    <property type="component" value="Unassembled WGS sequence"/>
</dbReference>
<dbReference type="GO" id="GO:0003743">
    <property type="term" value="F:translation initiation factor activity"/>
    <property type="evidence" value="ECO:0007669"/>
    <property type="project" value="UniProtKB-UniRule"/>
</dbReference>
<dbReference type="PANTHER" id="PTHR10938:SF0">
    <property type="entry name" value="TRANSLATION INITIATION FACTOR IF-3, MITOCHONDRIAL"/>
    <property type="match status" value="1"/>
</dbReference>
<dbReference type="Pfam" id="PF00707">
    <property type="entry name" value="IF3_C"/>
    <property type="match status" value="1"/>
</dbReference>
<dbReference type="InterPro" id="IPR001288">
    <property type="entry name" value="Translation_initiation_fac_3"/>
</dbReference>
<dbReference type="Pfam" id="PF05198">
    <property type="entry name" value="IF3_N"/>
    <property type="match status" value="1"/>
</dbReference>
<gene>
    <name evidence="7" type="ORF">COX08_00385</name>
</gene>
<evidence type="ECO:0000256" key="2">
    <source>
        <dbReference type="ARBA" id="ARBA00022540"/>
    </source>
</evidence>
<comment type="caution">
    <text evidence="7">The sequence shown here is derived from an EMBL/GenBank/DDBJ whole genome shotgun (WGS) entry which is preliminary data.</text>
</comment>
<evidence type="ECO:0000259" key="5">
    <source>
        <dbReference type="Pfam" id="PF00707"/>
    </source>
</evidence>
<dbReference type="InterPro" id="IPR036787">
    <property type="entry name" value="T_IF-3_N_sf"/>
</dbReference>
<name>A0A2H0B7C4_9BACT</name>
<dbReference type="AlphaFoldDB" id="A0A2H0B7C4"/>
<feature type="domain" description="Translation initiation factor 3 N-terminal" evidence="6">
    <location>
        <begin position="7"/>
        <end position="73"/>
    </location>
</feature>
<dbReference type="Gene3D" id="3.30.110.10">
    <property type="entry name" value="Translation initiation factor 3 (IF-3), C-terminal domain"/>
    <property type="match status" value="1"/>
</dbReference>
<accession>A0A2H0B7C4</accession>
<dbReference type="NCBIfam" id="TIGR00168">
    <property type="entry name" value="infC"/>
    <property type="match status" value="1"/>
</dbReference>
<keyword evidence="2 7" id="KW-0396">Initiation factor</keyword>
<evidence type="ECO:0000313" key="8">
    <source>
        <dbReference type="Proteomes" id="UP000229459"/>
    </source>
</evidence>
<dbReference type="GO" id="GO:0005737">
    <property type="term" value="C:cytoplasm"/>
    <property type="evidence" value="ECO:0007669"/>
    <property type="project" value="UniProtKB-ARBA"/>
</dbReference>
<dbReference type="EMBL" id="PCSR01000009">
    <property type="protein sequence ID" value="PIP53546.1"/>
    <property type="molecule type" value="Genomic_DNA"/>
</dbReference>
<dbReference type="InterPro" id="IPR019815">
    <property type="entry name" value="Translation_initiation_fac_3_C"/>
</dbReference>
<sequence>MKKFYKINQFIKADKVRVIADNQNLGEMSLSEAMFRARQKGMDLVQVSDKIEPPICKIVDFRKFQYGEQKKEQAGKKKGNKQEVKEIWFTPFIGQGDFQSRIKKIKSFLSDGDKVKLIVKFVGRQITRKDFGDRVLNQAMEELEDLYKIETNPVLQGKLLTMTIRPSGKKVDIEEEE</sequence>
<dbReference type="InterPro" id="IPR036788">
    <property type="entry name" value="T_IF-3_C_sf"/>
</dbReference>
<protein>
    <recommendedName>
        <fullName evidence="4">Translation initiation factor IF-3</fullName>
    </recommendedName>
</protein>
<evidence type="ECO:0000256" key="1">
    <source>
        <dbReference type="ARBA" id="ARBA00005439"/>
    </source>
</evidence>
<dbReference type="InterPro" id="IPR019814">
    <property type="entry name" value="Translation_initiation_fac_3_N"/>
</dbReference>
<dbReference type="GO" id="GO:0043022">
    <property type="term" value="F:ribosome binding"/>
    <property type="evidence" value="ECO:0007669"/>
    <property type="project" value="TreeGrafter"/>
</dbReference>
<proteinExistence type="inferred from homology"/>